<dbReference type="RefSeq" id="WP_310912822.1">
    <property type="nucleotide sequence ID" value="NZ_JAVLVT010000005.1"/>
</dbReference>
<evidence type="ECO:0000256" key="3">
    <source>
        <dbReference type="ARBA" id="ARBA00022723"/>
    </source>
</evidence>
<keyword evidence="4 9" id="KW-0547">Nucleotide-binding</keyword>
<comment type="pathway">
    <text evidence="1 9">Cofactor biosynthesis; riboflavin biosynthesis; 5-amino-6-(D-ribitylamino)uracil from GTP: step 1/4.</text>
</comment>
<feature type="binding site" evidence="9">
    <location>
        <position position="121"/>
    </location>
    <ligand>
        <name>GTP</name>
        <dbReference type="ChEBI" id="CHEBI:37565"/>
    </ligand>
</feature>
<dbReference type="InterPro" id="IPR032677">
    <property type="entry name" value="GTP_cyclohydro_II"/>
</dbReference>
<feature type="binding site" evidence="9">
    <location>
        <position position="72"/>
    </location>
    <ligand>
        <name>Zn(2+)</name>
        <dbReference type="ChEBI" id="CHEBI:29105"/>
        <note>catalytic</note>
    </ligand>
</feature>
<comment type="similarity">
    <text evidence="9">Belongs to the GTP cyclohydrolase II family.</text>
</comment>
<feature type="binding site" evidence="9">
    <location>
        <begin position="54"/>
        <end position="58"/>
    </location>
    <ligand>
        <name>GTP</name>
        <dbReference type="ChEBI" id="CHEBI:37565"/>
    </ligand>
</feature>
<feature type="active site" description="Nucleophile" evidence="9">
    <location>
        <position position="135"/>
    </location>
</feature>
<proteinExistence type="inferred from homology"/>
<feature type="binding site" evidence="9">
    <location>
        <position position="70"/>
    </location>
    <ligand>
        <name>Zn(2+)</name>
        <dbReference type="ChEBI" id="CHEBI:29105"/>
        <note>catalytic</note>
    </ligand>
</feature>
<feature type="binding site" evidence="9">
    <location>
        <position position="156"/>
    </location>
    <ligand>
        <name>GTP</name>
        <dbReference type="ChEBI" id="CHEBI:37565"/>
    </ligand>
</feature>
<protein>
    <recommendedName>
        <fullName evidence="9">GTP cyclohydrolase-2</fullName>
        <ecNumber evidence="9">3.5.4.25</ecNumber>
    </recommendedName>
    <alternativeName>
        <fullName evidence="9">GTP cyclohydrolase II</fullName>
    </alternativeName>
</protein>
<dbReference type="PANTHER" id="PTHR21327:SF18">
    <property type="entry name" value="3,4-DIHYDROXY-2-BUTANONE 4-PHOSPHATE SYNTHASE"/>
    <property type="match status" value="1"/>
</dbReference>
<accession>A0ABU2H8X4</accession>
<dbReference type="NCBIfam" id="NF001591">
    <property type="entry name" value="PRK00393.1"/>
    <property type="match status" value="1"/>
</dbReference>
<dbReference type="EMBL" id="JAVLVT010000005">
    <property type="protein sequence ID" value="MDS1271295.1"/>
    <property type="molecule type" value="Genomic_DNA"/>
</dbReference>
<evidence type="ECO:0000256" key="1">
    <source>
        <dbReference type="ARBA" id="ARBA00004853"/>
    </source>
</evidence>
<comment type="cofactor">
    <cofactor evidence="9">
        <name>Zn(2+)</name>
        <dbReference type="ChEBI" id="CHEBI:29105"/>
    </cofactor>
    <text evidence="9">Binds 1 zinc ion per subunit.</text>
</comment>
<dbReference type="HAMAP" id="MF_00179">
    <property type="entry name" value="RibA"/>
    <property type="match status" value="1"/>
</dbReference>
<sequence length="213" mass="22966">MHGQGIDSGDLAESDLVTGYGTFRAVAFRNGPGSDEHLALVLGDTDGHDGILVRVHSECVTGDIFGARRCECGDQLHAALGDISREGRGVLVYLRGHEGRGIGLLAKIRTHVLQDEHGMDTVDSATRLGFPVDTRDYTPAARILTHLGIRSVRLLSNNPEKGQALRSHGVHVAARVPLLIPATTDNVRYLTAKRDRLGHDLPQLNGAAHRSRP</sequence>
<dbReference type="NCBIfam" id="TIGR00505">
    <property type="entry name" value="ribA"/>
    <property type="match status" value="1"/>
</dbReference>
<organism evidence="11 12">
    <name type="scientific">Lipingzhangella rawalii</name>
    <dbReference type="NCBI Taxonomy" id="2055835"/>
    <lineage>
        <taxon>Bacteria</taxon>
        <taxon>Bacillati</taxon>
        <taxon>Actinomycetota</taxon>
        <taxon>Actinomycetes</taxon>
        <taxon>Streptosporangiales</taxon>
        <taxon>Nocardiopsidaceae</taxon>
        <taxon>Lipingzhangella</taxon>
    </lineage>
</organism>
<dbReference type="EC" id="3.5.4.25" evidence="9"/>
<feature type="domain" description="GTP cyclohydrolase II" evidence="10">
    <location>
        <begin position="13"/>
        <end position="177"/>
    </location>
</feature>
<evidence type="ECO:0000259" key="10">
    <source>
        <dbReference type="Pfam" id="PF00925"/>
    </source>
</evidence>
<dbReference type="PANTHER" id="PTHR21327">
    <property type="entry name" value="GTP CYCLOHYDROLASE II-RELATED"/>
    <property type="match status" value="1"/>
</dbReference>
<feature type="binding site" evidence="9">
    <location>
        <position position="59"/>
    </location>
    <ligand>
        <name>Zn(2+)</name>
        <dbReference type="ChEBI" id="CHEBI:29105"/>
        <note>catalytic</note>
    </ligand>
</feature>
<dbReference type="Pfam" id="PF00925">
    <property type="entry name" value="GTP_cyclohydro2"/>
    <property type="match status" value="1"/>
</dbReference>
<evidence type="ECO:0000313" key="12">
    <source>
        <dbReference type="Proteomes" id="UP001250214"/>
    </source>
</evidence>
<keyword evidence="5 9" id="KW-0378">Hydrolase</keyword>
<keyword evidence="2 9" id="KW-0686">Riboflavin biosynthesis</keyword>
<evidence type="ECO:0000256" key="7">
    <source>
        <dbReference type="ARBA" id="ARBA00023134"/>
    </source>
</evidence>
<gene>
    <name evidence="9 11" type="primary">ribA</name>
    <name evidence="11" type="ORF">RIF23_13415</name>
</gene>
<dbReference type="CDD" id="cd00641">
    <property type="entry name" value="GTP_cyclohydro2"/>
    <property type="match status" value="1"/>
</dbReference>
<evidence type="ECO:0000256" key="2">
    <source>
        <dbReference type="ARBA" id="ARBA00022619"/>
    </source>
</evidence>
<comment type="function">
    <text evidence="9">Catalyzes the conversion of GTP to 2,5-diamino-6-ribosylamino-4(3H)-pyrimidinone 5'-phosphate (DARP), formate and pyrophosphate.</text>
</comment>
<dbReference type="InterPro" id="IPR036144">
    <property type="entry name" value="RibA-like_sf"/>
</dbReference>
<dbReference type="SUPFAM" id="SSF142695">
    <property type="entry name" value="RibA-like"/>
    <property type="match status" value="1"/>
</dbReference>
<feature type="active site" description="Proton acceptor" evidence="9">
    <location>
        <position position="133"/>
    </location>
</feature>
<dbReference type="Gene3D" id="3.40.50.10990">
    <property type="entry name" value="GTP cyclohydrolase II"/>
    <property type="match status" value="1"/>
</dbReference>
<evidence type="ECO:0000256" key="5">
    <source>
        <dbReference type="ARBA" id="ARBA00022801"/>
    </source>
</evidence>
<evidence type="ECO:0000256" key="6">
    <source>
        <dbReference type="ARBA" id="ARBA00022833"/>
    </source>
</evidence>
<feature type="binding site" evidence="9">
    <location>
        <begin position="98"/>
        <end position="100"/>
    </location>
    <ligand>
        <name>GTP</name>
        <dbReference type="ChEBI" id="CHEBI:37565"/>
    </ligand>
</feature>
<dbReference type="GO" id="GO:0003935">
    <property type="term" value="F:GTP cyclohydrolase II activity"/>
    <property type="evidence" value="ECO:0007669"/>
    <property type="project" value="UniProtKB-EC"/>
</dbReference>
<comment type="caution">
    <text evidence="11">The sequence shown here is derived from an EMBL/GenBank/DDBJ whole genome shotgun (WGS) entry which is preliminary data.</text>
</comment>
<feature type="binding site" evidence="9">
    <location>
        <position position="161"/>
    </location>
    <ligand>
        <name>GTP</name>
        <dbReference type="ChEBI" id="CHEBI:37565"/>
    </ligand>
</feature>
<reference evidence="12" key="1">
    <citation type="submission" date="2023-07" db="EMBL/GenBank/DDBJ databases">
        <title>Novel species in the genus Lipingzhangella isolated from Sambhar Salt Lake.</title>
        <authorList>
            <person name="Jiya N."/>
            <person name="Kajale S."/>
            <person name="Sharma A."/>
        </authorList>
    </citation>
    <scope>NUCLEOTIDE SEQUENCE [LARGE SCALE GENOMIC DNA]</scope>
    <source>
        <strain evidence="12">LS1_29</strain>
    </source>
</reference>
<dbReference type="Proteomes" id="UP001250214">
    <property type="component" value="Unassembled WGS sequence"/>
</dbReference>
<keyword evidence="12" id="KW-1185">Reference proteome</keyword>
<dbReference type="InterPro" id="IPR000926">
    <property type="entry name" value="RibA"/>
</dbReference>
<keyword evidence="3 9" id="KW-0479">Metal-binding</keyword>
<feature type="binding site" evidence="9">
    <location>
        <position position="75"/>
    </location>
    <ligand>
        <name>GTP</name>
        <dbReference type="ChEBI" id="CHEBI:37565"/>
    </ligand>
</feature>
<evidence type="ECO:0000256" key="9">
    <source>
        <dbReference type="HAMAP-Rule" id="MF_00179"/>
    </source>
</evidence>
<evidence type="ECO:0000256" key="4">
    <source>
        <dbReference type="ARBA" id="ARBA00022741"/>
    </source>
</evidence>
<keyword evidence="6 9" id="KW-0862">Zinc</keyword>
<evidence type="ECO:0000313" key="11">
    <source>
        <dbReference type="EMBL" id="MDS1271295.1"/>
    </source>
</evidence>
<evidence type="ECO:0000256" key="8">
    <source>
        <dbReference type="ARBA" id="ARBA00049295"/>
    </source>
</evidence>
<keyword evidence="7 9" id="KW-0342">GTP-binding</keyword>
<name>A0ABU2H8X4_9ACTN</name>
<comment type="catalytic activity">
    <reaction evidence="8 9">
        <text>GTP + 4 H2O = 2,5-diamino-6-hydroxy-4-(5-phosphoribosylamino)-pyrimidine + formate + 2 phosphate + 3 H(+)</text>
        <dbReference type="Rhea" id="RHEA:23704"/>
        <dbReference type="ChEBI" id="CHEBI:15377"/>
        <dbReference type="ChEBI" id="CHEBI:15378"/>
        <dbReference type="ChEBI" id="CHEBI:15740"/>
        <dbReference type="ChEBI" id="CHEBI:37565"/>
        <dbReference type="ChEBI" id="CHEBI:43474"/>
        <dbReference type="ChEBI" id="CHEBI:58614"/>
        <dbReference type="EC" id="3.5.4.25"/>
    </reaction>
</comment>